<dbReference type="InParanoid" id="Q7RLS4"/>
<dbReference type="PaxDb" id="73239-Q7RLS4"/>
<dbReference type="Proteomes" id="UP000008553">
    <property type="component" value="Unassembled WGS sequence"/>
</dbReference>
<evidence type="ECO:0000313" key="2">
    <source>
        <dbReference type="Proteomes" id="UP000008553"/>
    </source>
</evidence>
<sequence length="83" mass="10055">MQQNFMLKFEEINEELEIKDNIPDTKLMRKTELYKLFNLYIIGIKHILSNHLYSLYENLYSNFIFFVYLLNMLPCNSGSHQNE</sequence>
<accession>Q7RLS4</accession>
<keyword evidence="2" id="KW-1185">Reference proteome</keyword>
<reference evidence="1 2" key="1">
    <citation type="journal article" date="2002" name="Nature">
        <title>Genome sequence and comparative analysis of the model rodent malaria parasite Plasmodium yoelii yoelii.</title>
        <authorList>
            <person name="Carlton J.M."/>
            <person name="Angiuoli S.V."/>
            <person name="Suh B.B."/>
            <person name="Kooij T.W."/>
            <person name="Pertea M."/>
            <person name="Silva J.C."/>
            <person name="Ermolaeva M.D."/>
            <person name="Allen J.E."/>
            <person name="Selengut J.D."/>
            <person name="Koo H.L."/>
            <person name="Peterson J.D."/>
            <person name="Pop M."/>
            <person name="Kosack D.S."/>
            <person name="Shumway M.F."/>
            <person name="Bidwell S.L."/>
            <person name="Shallom S.J."/>
            <person name="van Aken S.E."/>
            <person name="Riedmuller S.B."/>
            <person name="Feldblyum T.V."/>
            <person name="Cho J.K."/>
            <person name="Quackenbush J."/>
            <person name="Sedegah M."/>
            <person name="Shoaibi A."/>
            <person name="Cummings L.M."/>
            <person name="Florens L."/>
            <person name="Yates J.R."/>
            <person name="Raine J.D."/>
            <person name="Sinden R.E."/>
            <person name="Harris M.A."/>
            <person name="Cunningham D.A."/>
            <person name="Preiser P.R."/>
            <person name="Bergman L.W."/>
            <person name="Vaidya A.B."/>
            <person name="van Lin L.H."/>
            <person name="Janse C.J."/>
            <person name="Waters A.P."/>
            <person name="Smith H.O."/>
            <person name="White O.R."/>
            <person name="Salzberg S.L."/>
            <person name="Venter J.C."/>
            <person name="Fraser C.M."/>
            <person name="Hoffman S.L."/>
            <person name="Gardner M.J."/>
            <person name="Carucci D.J."/>
        </authorList>
    </citation>
    <scope>NUCLEOTIDE SEQUENCE [LARGE SCALE GENOMIC DNA]</scope>
    <source>
        <strain evidence="1 2">17XNL</strain>
    </source>
</reference>
<gene>
    <name evidence="1" type="ORF">PY02466</name>
</gene>
<organism evidence="1 2">
    <name type="scientific">Plasmodium yoelii yoelii</name>
    <dbReference type="NCBI Taxonomy" id="73239"/>
    <lineage>
        <taxon>Eukaryota</taxon>
        <taxon>Sar</taxon>
        <taxon>Alveolata</taxon>
        <taxon>Apicomplexa</taxon>
        <taxon>Aconoidasida</taxon>
        <taxon>Haemosporida</taxon>
        <taxon>Plasmodiidae</taxon>
        <taxon>Plasmodium</taxon>
        <taxon>Plasmodium (Vinckeia)</taxon>
    </lineage>
</organism>
<comment type="caution">
    <text evidence="1">The sequence shown here is derived from an EMBL/GenBank/DDBJ whole genome shotgun (WGS) entry which is preliminary data.</text>
</comment>
<dbReference type="EMBL" id="AABL01000675">
    <property type="protein sequence ID" value="EAA21912.1"/>
    <property type="molecule type" value="Genomic_DNA"/>
</dbReference>
<evidence type="ECO:0000313" key="1">
    <source>
        <dbReference type="EMBL" id="EAA21912.1"/>
    </source>
</evidence>
<name>Q7RLS4_PLAYO</name>
<dbReference type="AlphaFoldDB" id="Q7RLS4"/>
<proteinExistence type="predicted"/>
<protein>
    <submittedName>
        <fullName evidence="1">Uncharacterized protein</fullName>
    </submittedName>
</protein>